<accession>A0A4D9D3V6</accession>
<dbReference type="PANTHER" id="PTHR10027">
    <property type="entry name" value="CALCIUM-ACTIVATED POTASSIUM CHANNEL ALPHA CHAIN"/>
    <property type="match status" value="1"/>
</dbReference>
<dbReference type="Gene3D" id="1.10.287.70">
    <property type="match status" value="1"/>
</dbReference>
<feature type="region of interest" description="Disordered" evidence="11">
    <location>
        <begin position="341"/>
        <end position="428"/>
    </location>
</feature>
<gene>
    <name evidence="14" type="ORF">NSK_002068</name>
</gene>
<protein>
    <recommendedName>
        <fullName evidence="13">Potassium channel domain-containing protein</fullName>
    </recommendedName>
</protein>
<evidence type="ECO:0000256" key="10">
    <source>
        <dbReference type="ARBA" id="ARBA00023303"/>
    </source>
</evidence>
<keyword evidence="8" id="KW-0406">Ion transport</keyword>
<feature type="transmembrane region" description="Helical" evidence="12">
    <location>
        <begin position="124"/>
        <end position="144"/>
    </location>
</feature>
<feature type="compositionally biased region" description="Polar residues" evidence="11">
    <location>
        <begin position="349"/>
        <end position="362"/>
    </location>
</feature>
<feature type="transmembrane region" description="Helical" evidence="12">
    <location>
        <begin position="225"/>
        <end position="244"/>
    </location>
</feature>
<evidence type="ECO:0000256" key="6">
    <source>
        <dbReference type="ARBA" id="ARBA00022958"/>
    </source>
</evidence>
<comment type="subcellular location">
    <subcellularLocation>
        <location evidence="1">Membrane</location>
        <topology evidence="1">Multi-pass membrane protein</topology>
    </subcellularLocation>
</comment>
<name>A0A4D9D3V6_9STRA</name>
<evidence type="ECO:0000256" key="5">
    <source>
        <dbReference type="ARBA" id="ARBA00022826"/>
    </source>
</evidence>
<evidence type="ECO:0000256" key="11">
    <source>
        <dbReference type="SAM" id="MobiDB-lite"/>
    </source>
</evidence>
<keyword evidence="6" id="KW-0630">Potassium</keyword>
<feature type="transmembrane region" description="Helical" evidence="12">
    <location>
        <begin position="156"/>
        <end position="177"/>
    </location>
</feature>
<keyword evidence="4 12" id="KW-0812">Transmembrane</keyword>
<evidence type="ECO:0000256" key="8">
    <source>
        <dbReference type="ARBA" id="ARBA00023065"/>
    </source>
</evidence>
<evidence type="ECO:0000256" key="7">
    <source>
        <dbReference type="ARBA" id="ARBA00022989"/>
    </source>
</evidence>
<dbReference type="OrthoDB" id="206290at2759"/>
<evidence type="ECO:0000256" key="2">
    <source>
        <dbReference type="ARBA" id="ARBA00022448"/>
    </source>
</evidence>
<dbReference type="InterPro" id="IPR027359">
    <property type="entry name" value="Volt_channel_dom_sf"/>
</dbReference>
<feature type="transmembrane region" description="Helical" evidence="12">
    <location>
        <begin position="98"/>
        <end position="118"/>
    </location>
</feature>
<feature type="compositionally biased region" description="Low complexity" evidence="11">
    <location>
        <begin position="384"/>
        <end position="393"/>
    </location>
</feature>
<proteinExistence type="predicted"/>
<keyword evidence="10" id="KW-0407">Ion channel</keyword>
<keyword evidence="2" id="KW-0813">Transport</keyword>
<dbReference type="InterPro" id="IPR013099">
    <property type="entry name" value="K_chnl_dom"/>
</dbReference>
<evidence type="ECO:0000256" key="4">
    <source>
        <dbReference type="ARBA" id="ARBA00022692"/>
    </source>
</evidence>
<evidence type="ECO:0000256" key="9">
    <source>
        <dbReference type="ARBA" id="ARBA00023136"/>
    </source>
</evidence>
<dbReference type="PANTHER" id="PTHR10027:SF10">
    <property type="entry name" value="SLOWPOKE 2, ISOFORM D"/>
    <property type="match status" value="1"/>
</dbReference>
<organism evidence="14 15">
    <name type="scientific">Nannochloropsis salina CCMP1776</name>
    <dbReference type="NCBI Taxonomy" id="1027361"/>
    <lineage>
        <taxon>Eukaryota</taxon>
        <taxon>Sar</taxon>
        <taxon>Stramenopiles</taxon>
        <taxon>Ochrophyta</taxon>
        <taxon>Eustigmatophyceae</taxon>
        <taxon>Eustigmatales</taxon>
        <taxon>Monodopsidaceae</taxon>
        <taxon>Microchloropsis</taxon>
        <taxon>Microchloropsis salina</taxon>
    </lineage>
</organism>
<comment type="caution">
    <text evidence="14">The sequence shown here is derived from an EMBL/GenBank/DDBJ whole genome shotgun (WGS) entry which is preliminary data.</text>
</comment>
<feature type="transmembrane region" description="Helical" evidence="12">
    <location>
        <begin position="278"/>
        <end position="295"/>
    </location>
</feature>
<dbReference type="AlphaFoldDB" id="A0A4D9D3V6"/>
<keyword evidence="5" id="KW-0631">Potassium channel</keyword>
<feature type="transmembrane region" description="Helical" evidence="12">
    <location>
        <begin position="250"/>
        <end position="266"/>
    </location>
</feature>
<dbReference type="SUPFAM" id="SSF81324">
    <property type="entry name" value="Voltage-gated potassium channels"/>
    <property type="match status" value="1"/>
</dbReference>
<keyword evidence="7 12" id="KW-1133">Transmembrane helix</keyword>
<evidence type="ECO:0000313" key="14">
    <source>
        <dbReference type="EMBL" id="TFJ86411.1"/>
    </source>
</evidence>
<evidence type="ECO:0000256" key="1">
    <source>
        <dbReference type="ARBA" id="ARBA00004141"/>
    </source>
</evidence>
<sequence>MKAPGKPFHARFANVPPSVNTPNSTTSTTSINYDVASSPVRLNAFASRLATSSTVASSSKRIAFLPFVQRLERVIFQGIPPTYPLRAKMKITLDTTSFGMAWDIFQSLASLLSCITYVASTYHYIFPLFLQWTLTIIFSCELLLRYYISENRWAHTFEFFTLIDLLTVLPMYIQFIVAHTGTPMAGHRSLFFLRFARTMNIMRIVRTFRFGGVRRMPKSTRQCSILGLTVVSLVFLSAGLVQLVERDLTFGRAVYFMIVTMSTVGYGDIHPTSPMGQLVVSLIIVTCWVLVPYEISKLFAVLSTRSRYRTSLPRHRQAHRQRKHVLVLELMLHPVLEGLASPTSKPPCSKNNDLTKQPTSLRADSLKMTHPRALCRPPGKQQLSSSTSFTSSTVPEPPLAAQEEVEAEGGGRAGREGLVALIQSQGTN</sequence>
<dbReference type="GO" id="GO:0016020">
    <property type="term" value="C:membrane"/>
    <property type="evidence" value="ECO:0007669"/>
    <property type="project" value="UniProtKB-SubCell"/>
</dbReference>
<feature type="domain" description="Potassium channel" evidence="13">
    <location>
        <begin position="230"/>
        <end position="302"/>
    </location>
</feature>
<keyword evidence="3" id="KW-0633">Potassium transport</keyword>
<evidence type="ECO:0000256" key="12">
    <source>
        <dbReference type="SAM" id="Phobius"/>
    </source>
</evidence>
<dbReference type="EMBL" id="SDOX01000008">
    <property type="protein sequence ID" value="TFJ86411.1"/>
    <property type="molecule type" value="Genomic_DNA"/>
</dbReference>
<keyword evidence="15" id="KW-1185">Reference proteome</keyword>
<evidence type="ECO:0000313" key="15">
    <source>
        <dbReference type="Proteomes" id="UP000355283"/>
    </source>
</evidence>
<evidence type="ECO:0000259" key="13">
    <source>
        <dbReference type="Pfam" id="PF07885"/>
    </source>
</evidence>
<dbReference type="GO" id="GO:0005267">
    <property type="term" value="F:potassium channel activity"/>
    <property type="evidence" value="ECO:0007669"/>
    <property type="project" value="UniProtKB-KW"/>
</dbReference>
<evidence type="ECO:0000256" key="3">
    <source>
        <dbReference type="ARBA" id="ARBA00022538"/>
    </source>
</evidence>
<reference evidence="14 15" key="1">
    <citation type="submission" date="2019-01" db="EMBL/GenBank/DDBJ databases">
        <title>Nuclear Genome Assembly of the Microalgal Biofuel strain Nannochloropsis salina CCMP1776.</title>
        <authorList>
            <person name="Hovde B."/>
        </authorList>
    </citation>
    <scope>NUCLEOTIDE SEQUENCE [LARGE SCALE GENOMIC DNA]</scope>
    <source>
        <strain evidence="14 15">CCMP1776</strain>
    </source>
</reference>
<dbReference type="Proteomes" id="UP000355283">
    <property type="component" value="Unassembled WGS sequence"/>
</dbReference>
<dbReference type="Gene3D" id="1.20.120.350">
    <property type="entry name" value="Voltage-gated potassium channels. Chain C"/>
    <property type="match status" value="1"/>
</dbReference>
<dbReference type="Pfam" id="PF07885">
    <property type="entry name" value="Ion_trans_2"/>
    <property type="match status" value="1"/>
</dbReference>
<keyword evidence="9 12" id="KW-0472">Membrane</keyword>
<dbReference type="PRINTS" id="PR00169">
    <property type="entry name" value="KCHANNEL"/>
</dbReference>
<dbReference type="InterPro" id="IPR047871">
    <property type="entry name" value="K_chnl_Slo-like"/>
</dbReference>